<name>Q3ABJ9_CARHZ</name>
<organism evidence="1 2">
    <name type="scientific">Carboxydothermus hydrogenoformans (strain ATCC BAA-161 / DSM 6008 / Z-2901)</name>
    <dbReference type="NCBI Taxonomy" id="246194"/>
    <lineage>
        <taxon>Bacteria</taxon>
        <taxon>Bacillati</taxon>
        <taxon>Bacillota</taxon>
        <taxon>Clostridia</taxon>
        <taxon>Thermoanaerobacterales</taxon>
        <taxon>Thermoanaerobacteraceae</taxon>
        <taxon>Carboxydothermus</taxon>
    </lineage>
</organism>
<dbReference type="InParanoid" id="Q3ABJ9"/>
<dbReference type="EMBL" id="CP000141">
    <property type="protein sequence ID" value="ABB15446.1"/>
    <property type="molecule type" value="Genomic_DNA"/>
</dbReference>
<dbReference type="AlphaFoldDB" id="Q3ABJ9"/>
<dbReference type="OrthoDB" id="3194804at2"/>
<dbReference type="KEGG" id="chy:CHY_1665"/>
<sequence>MAQMGVDFLLYVNTSTDPATPTWVLVGGQKGATLNLSNDGIDVTTKDSNGWKEEVPGFNSWSIDFEGLALESDNGLSAIETAYMNRQTIKVKLEMPSGTTYTGNARIEKFSYDGPHDDPVNVKGTLAGTGALTKA</sequence>
<evidence type="ECO:0008006" key="3">
    <source>
        <dbReference type="Google" id="ProtNLM"/>
    </source>
</evidence>
<dbReference type="STRING" id="246194.CHY_1665"/>
<proteinExistence type="predicted"/>
<accession>Q3ABJ9</accession>
<dbReference type="NCBIfam" id="TIGR02126">
    <property type="entry name" value="phgtail_TP901_1"/>
    <property type="match status" value="1"/>
</dbReference>
<dbReference type="RefSeq" id="WP_011344560.1">
    <property type="nucleotide sequence ID" value="NC_007503.1"/>
</dbReference>
<gene>
    <name evidence="1" type="ordered locus">CHY_1665</name>
</gene>
<dbReference type="Proteomes" id="UP000002706">
    <property type="component" value="Chromosome"/>
</dbReference>
<keyword evidence="2" id="KW-1185">Reference proteome</keyword>
<dbReference type="HOGENOM" id="CLU_128644_1_0_9"/>
<dbReference type="Gene3D" id="4.10.410.40">
    <property type="match status" value="1"/>
</dbReference>
<dbReference type="eggNOG" id="COG5437">
    <property type="taxonomic scope" value="Bacteria"/>
</dbReference>
<protein>
    <recommendedName>
        <fullName evidence="3">Phage major tail protein, TP901-1 family</fullName>
    </recommendedName>
</protein>
<dbReference type="InterPro" id="IPR011855">
    <property type="entry name" value="Phgtail_TP901_1"/>
</dbReference>
<evidence type="ECO:0000313" key="1">
    <source>
        <dbReference type="EMBL" id="ABB15446.1"/>
    </source>
</evidence>
<reference evidence="1 2" key="1">
    <citation type="journal article" date="2005" name="PLoS Genet.">
        <title>Life in hot carbon monoxide: the complete genome sequence of Carboxydothermus hydrogenoformans Z-2901.</title>
        <authorList>
            <person name="Wu M."/>
            <person name="Ren Q."/>
            <person name="Durkin A.S."/>
            <person name="Daugherty S.C."/>
            <person name="Brinkac L.M."/>
            <person name="Dodson R.J."/>
            <person name="Madupu R."/>
            <person name="Sullivan S.A."/>
            <person name="Kolonay J.F."/>
            <person name="Haft D.H."/>
            <person name="Nelson W.C."/>
            <person name="Tallon L.J."/>
            <person name="Jones K.M."/>
            <person name="Ulrich L.E."/>
            <person name="Gonzalez J.M."/>
            <person name="Zhulin I.B."/>
            <person name="Robb F.T."/>
            <person name="Eisen J.A."/>
        </authorList>
    </citation>
    <scope>NUCLEOTIDE SEQUENCE [LARGE SCALE GENOMIC DNA]</scope>
    <source>
        <strain evidence="2">ATCC BAA-161 / DSM 6008 / Z-2901</strain>
    </source>
</reference>
<dbReference type="Pfam" id="PF06199">
    <property type="entry name" value="Phage_tail_2"/>
    <property type="match status" value="1"/>
</dbReference>
<evidence type="ECO:0000313" key="2">
    <source>
        <dbReference type="Proteomes" id="UP000002706"/>
    </source>
</evidence>
<dbReference type="NCBIfam" id="NF047353">
    <property type="entry name" value="tube_lmo2291"/>
    <property type="match status" value="1"/>
</dbReference>